<gene>
    <name evidence="2" type="ORF">H7C19_32190</name>
</gene>
<name>A0A7X0RX78_9BACL</name>
<dbReference type="InterPro" id="IPR041657">
    <property type="entry name" value="HTH_17"/>
</dbReference>
<comment type="caution">
    <text evidence="2">The sequence shown here is derived from an EMBL/GenBank/DDBJ whole genome shotgun (WGS) entry which is preliminary data.</text>
</comment>
<reference evidence="2 3" key="1">
    <citation type="submission" date="2020-08" db="EMBL/GenBank/DDBJ databases">
        <title>Cohnella phylogeny.</title>
        <authorList>
            <person name="Dunlap C."/>
        </authorList>
    </citation>
    <scope>NUCLEOTIDE SEQUENCE [LARGE SCALE GENOMIC DNA]</scope>
    <source>
        <strain evidence="2 3">DSM 28246</strain>
    </source>
</reference>
<dbReference type="EMBL" id="JACJVP010000071">
    <property type="protein sequence ID" value="MBB6675329.1"/>
    <property type="molecule type" value="Genomic_DNA"/>
</dbReference>
<protein>
    <submittedName>
        <fullName evidence="2">Helix-turn-helix domain-containing protein</fullName>
    </submittedName>
</protein>
<dbReference type="Pfam" id="PF12728">
    <property type="entry name" value="HTH_17"/>
    <property type="match status" value="1"/>
</dbReference>
<proteinExistence type="predicted"/>
<organism evidence="2 3">
    <name type="scientific">Cohnella nanjingensis</name>
    <dbReference type="NCBI Taxonomy" id="1387779"/>
    <lineage>
        <taxon>Bacteria</taxon>
        <taxon>Bacillati</taxon>
        <taxon>Bacillota</taxon>
        <taxon>Bacilli</taxon>
        <taxon>Bacillales</taxon>
        <taxon>Paenibacillaceae</taxon>
        <taxon>Cohnella</taxon>
    </lineage>
</organism>
<sequence length="58" mass="6491">MNPLDEVLTVTEVAALLRVTPRQVQRLCKSGKLISRYADGIYLILRQSAADYVARSNI</sequence>
<dbReference type="AlphaFoldDB" id="A0A7X0RX78"/>
<dbReference type="RefSeq" id="WP_185673183.1">
    <property type="nucleotide sequence ID" value="NZ_JACJVP010000071.1"/>
</dbReference>
<evidence type="ECO:0000259" key="1">
    <source>
        <dbReference type="Pfam" id="PF12728"/>
    </source>
</evidence>
<dbReference type="Proteomes" id="UP000547209">
    <property type="component" value="Unassembled WGS sequence"/>
</dbReference>
<feature type="domain" description="Helix-turn-helix" evidence="1">
    <location>
        <begin position="7"/>
        <end position="48"/>
    </location>
</feature>
<accession>A0A7X0RX78</accession>
<keyword evidence="3" id="KW-1185">Reference proteome</keyword>
<evidence type="ECO:0000313" key="2">
    <source>
        <dbReference type="EMBL" id="MBB6675329.1"/>
    </source>
</evidence>
<evidence type="ECO:0000313" key="3">
    <source>
        <dbReference type="Proteomes" id="UP000547209"/>
    </source>
</evidence>